<keyword evidence="1" id="KW-0472">Membrane</keyword>
<feature type="transmembrane region" description="Helical" evidence="1">
    <location>
        <begin position="48"/>
        <end position="71"/>
    </location>
</feature>
<reference evidence="2 3" key="1">
    <citation type="submission" date="2021-06" db="EMBL/GenBank/DDBJ databases">
        <title>Gemonas diversity in paddy soil.</title>
        <authorList>
            <person name="Liu G."/>
        </authorList>
    </citation>
    <scope>NUCLEOTIDE SEQUENCE [LARGE SCALE GENOMIC DNA]</scope>
    <source>
        <strain evidence="2 3">RG2</strain>
    </source>
</reference>
<dbReference type="InterPro" id="IPR005496">
    <property type="entry name" value="Integral_membrane_TerC"/>
</dbReference>
<feature type="transmembrane region" description="Helical" evidence="1">
    <location>
        <begin position="212"/>
        <end position="228"/>
    </location>
</feature>
<feature type="transmembrane region" description="Helical" evidence="1">
    <location>
        <begin position="146"/>
        <end position="170"/>
    </location>
</feature>
<name>A0ABX8LNB2_9BACT</name>
<dbReference type="PANTHER" id="PTHR30060:SF0">
    <property type="entry name" value="COILED-COIL PROTEIN (DUF2040)-RELATED"/>
    <property type="match status" value="1"/>
</dbReference>
<keyword evidence="1" id="KW-0812">Transmembrane</keyword>
<dbReference type="EMBL" id="CP077683">
    <property type="protein sequence ID" value="QXE91733.1"/>
    <property type="molecule type" value="Genomic_DNA"/>
</dbReference>
<gene>
    <name evidence="2" type="ORF">KP001_04110</name>
</gene>
<evidence type="ECO:0000313" key="2">
    <source>
        <dbReference type="EMBL" id="QXE91733.1"/>
    </source>
</evidence>
<proteinExistence type="predicted"/>
<protein>
    <submittedName>
        <fullName evidence="2">TerC family protein</fullName>
    </submittedName>
</protein>
<keyword evidence="3" id="KW-1185">Reference proteome</keyword>
<dbReference type="PANTHER" id="PTHR30060">
    <property type="entry name" value="INNER MEMBRANE PROTEIN"/>
    <property type="match status" value="1"/>
</dbReference>
<dbReference type="Pfam" id="PF03741">
    <property type="entry name" value="TerC"/>
    <property type="match status" value="1"/>
</dbReference>
<keyword evidence="1" id="KW-1133">Transmembrane helix</keyword>
<accession>A0ABX8LNB2</accession>
<dbReference type="RefSeq" id="WP_217288307.1">
    <property type="nucleotide sequence ID" value="NZ_CP077683.1"/>
</dbReference>
<evidence type="ECO:0000313" key="3">
    <source>
        <dbReference type="Proteomes" id="UP000683559"/>
    </source>
</evidence>
<dbReference type="Proteomes" id="UP000683559">
    <property type="component" value="Chromosome"/>
</dbReference>
<feature type="transmembrane region" description="Helical" evidence="1">
    <location>
        <begin position="12"/>
        <end position="36"/>
    </location>
</feature>
<organism evidence="2 3">
    <name type="scientific">Geomonas subterranea</name>
    <dbReference type="NCBI Taxonomy" id="2847989"/>
    <lineage>
        <taxon>Bacteria</taxon>
        <taxon>Pseudomonadati</taxon>
        <taxon>Thermodesulfobacteriota</taxon>
        <taxon>Desulfuromonadia</taxon>
        <taxon>Geobacterales</taxon>
        <taxon>Geobacteraceae</taxon>
        <taxon>Geomonas</taxon>
    </lineage>
</organism>
<feature type="transmembrane region" description="Helical" evidence="1">
    <location>
        <begin position="182"/>
        <end position="200"/>
    </location>
</feature>
<evidence type="ECO:0000256" key="1">
    <source>
        <dbReference type="SAM" id="Phobius"/>
    </source>
</evidence>
<sequence>MDWLTDPQVWMALVTLSALEIVLGIDNIIFISIQASKLPAAQQERARLTGLGLAMFIRVALLFSLAWLMGLTTPLFTLFGNEISGRDLILISGGLFLLWKSTMEIHEKLEGEEVVHASKVGATFGAVIVQILLLDIVFSLDSIITAIGMASQLFIMVAAVVIAVGFMMLFSGKISAFVERHPTIKMLALSFLLLIGVSLIGEGFGMHIPKGYIYFAMAFSVMVEMLNLRMKRGKPVKLHEPHLDTETRGE</sequence>